<name>A0A1W0X486_HYPEX</name>
<dbReference type="Proteomes" id="UP000192578">
    <property type="component" value="Unassembled WGS sequence"/>
</dbReference>
<comment type="caution">
    <text evidence="1">The sequence shown here is derived from an EMBL/GenBank/DDBJ whole genome shotgun (WGS) entry which is preliminary data.</text>
</comment>
<evidence type="ECO:0000313" key="1">
    <source>
        <dbReference type="EMBL" id="OQV22231.1"/>
    </source>
</evidence>
<dbReference type="EMBL" id="MTYJ01000018">
    <property type="protein sequence ID" value="OQV22231.1"/>
    <property type="molecule type" value="Genomic_DNA"/>
</dbReference>
<reference evidence="2" key="1">
    <citation type="submission" date="2017-01" db="EMBL/GenBank/DDBJ databases">
        <title>Comparative genomics of anhydrobiosis in the tardigrade Hypsibius dujardini.</title>
        <authorList>
            <person name="Yoshida Y."/>
            <person name="Koutsovoulos G."/>
            <person name="Laetsch D."/>
            <person name="Stevens L."/>
            <person name="Kumar S."/>
            <person name="Horikawa D."/>
            <person name="Ishino K."/>
            <person name="Komine S."/>
            <person name="Tomita M."/>
            <person name="Blaxter M."/>
            <person name="Arakawa K."/>
        </authorList>
    </citation>
    <scope>NUCLEOTIDE SEQUENCE [LARGE SCALE GENOMIC DNA]</scope>
    <source>
        <strain evidence="2">Z151</strain>
    </source>
</reference>
<protein>
    <submittedName>
        <fullName evidence="1">Uncharacterized protein</fullName>
    </submittedName>
</protein>
<keyword evidence="2" id="KW-1185">Reference proteome</keyword>
<evidence type="ECO:0000313" key="2">
    <source>
        <dbReference type="Proteomes" id="UP000192578"/>
    </source>
</evidence>
<accession>A0A1W0X486</accession>
<dbReference type="AlphaFoldDB" id="A0A1W0X486"/>
<gene>
    <name evidence="1" type="ORF">BV898_03733</name>
</gene>
<sequence length="123" mass="13523">MAVIPPMHAGKKYILPTHDGGGVSILTGKFHLPCRPHRKQLLVLSTNGSVDLAEWGVTARPETKRTNPEAVKRTIQHDAHSHPPCSSKLVLDEHWITLWQSGILAAAACTQPDDRTMHIIIIS</sequence>
<organism evidence="1 2">
    <name type="scientific">Hypsibius exemplaris</name>
    <name type="common">Freshwater tardigrade</name>
    <dbReference type="NCBI Taxonomy" id="2072580"/>
    <lineage>
        <taxon>Eukaryota</taxon>
        <taxon>Metazoa</taxon>
        <taxon>Ecdysozoa</taxon>
        <taxon>Tardigrada</taxon>
        <taxon>Eutardigrada</taxon>
        <taxon>Parachela</taxon>
        <taxon>Hypsibioidea</taxon>
        <taxon>Hypsibiidae</taxon>
        <taxon>Hypsibius</taxon>
    </lineage>
</organism>
<proteinExistence type="predicted"/>